<dbReference type="PANTHER" id="PTHR43861">
    <property type="entry name" value="TRANS-ACONITATE 2-METHYLTRANSFERASE-RELATED"/>
    <property type="match status" value="1"/>
</dbReference>
<dbReference type="AlphaFoldDB" id="A0A3D3RDE0"/>
<reference evidence="3 4" key="1">
    <citation type="journal article" date="2018" name="Nat. Biotechnol.">
        <title>A standardized bacterial taxonomy based on genome phylogeny substantially revises the tree of life.</title>
        <authorList>
            <person name="Parks D.H."/>
            <person name="Chuvochina M."/>
            <person name="Waite D.W."/>
            <person name="Rinke C."/>
            <person name="Skarshewski A."/>
            <person name="Chaumeil P.A."/>
            <person name="Hugenholtz P."/>
        </authorList>
    </citation>
    <scope>NUCLEOTIDE SEQUENCE [LARGE SCALE GENOMIC DNA]</scope>
    <source>
        <strain evidence="3">UBA9375</strain>
    </source>
</reference>
<dbReference type="EMBL" id="DQAY01000150">
    <property type="protein sequence ID" value="HCO26112.1"/>
    <property type="molecule type" value="Genomic_DNA"/>
</dbReference>
<sequence length="274" mass="30177">MRELMNRKTQYVIRGGVEGRERLRVLGRVMAESTGTLLDQINLTEGMTCLDVGCGGGDVTCELARRVAPVGRVVGVDIDETKLSIARQEAAEQGLTNIEFRLSDASEISATPEFDLVYSRFLLTHLKDPVSAVRSFLKQLRPTGFLVVEDIDFSGSFNYPESPAFQKFFDLFNTVVRHRGGDPNIGQRLPGILHDCGIQNLKVSVVQPTGLQGEVKQLNGLTMENIADAILEDDLATPGEIDEIVRELYGYAADPRTLSGVPRVIQVWGRLPFA</sequence>
<dbReference type="InterPro" id="IPR029063">
    <property type="entry name" value="SAM-dependent_MTases_sf"/>
</dbReference>
<feature type="domain" description="Methyltransferase" evidence="2">
    <location>
        <begin position="44"/>
        <end position="152"/>
    </location>
</feature>
<protein>
    <recommendedName>
        <fullName evidence="2">Methyltransferase domain-containing protein</fullName>
    </recommendedName>
</protein>
<dbReference type="Pfam" id="PF13847">
    <property type="entry name" value="Methyltransf_31"/>
    <property type="match status" value="1"/>
</dbReference>
<evidence type="ECO:0000313" key="4">
    <source>
        <dbReference type="Proteomes" id="UP000263642"/>
    </source>
</evidence>
<evidence type="ECO:0000256" key="1">
    <source>
        <dbReference type="ARBA" id="ARBA00022679"/>
    </source>
</evidence>
<comment type="caution">
    <text evidence="3">The sequence shown here is derived from an EMBL/GenBank/DDBJ whole genome shotgun (WGS) entry which is preliminary data.</text>
</comment>
<evidence type="ECO:0000259" key="2">
    <source>
        <dbReference type="Pfam" id="PF13847"/>
    </source>
</evidence>
<name>A0A3D3RDE0_9PLAN</name>
<dbReference type="GO" id="GO:0016740">
    <property type="term" value="F:transferase activity"/>
    <property type="evidence" value="ECO:0007669"/>
    <property type="project" value="UniProtKB-KW"/>
</dbReference>
<dbReference type="SUPFAM" id="SSF53335">
    <property type="entry name" value="S-adenosyl-L-methionine-dependent methyltransferases"/>
    <property type="match status" value="1"/>
</dbReference>
<gene>
    <name evidence="3" type="ORF">DIT97_24945</name>
</gene>
<dbReference type="CDD" id="cd02440">
    <property type="entry name" value="AdoMet_MTases"/>
    <property type="match status" value="1"/>
</dbReference>
<dbReference type="PANTHER" id="PTHR43861:SF3">
    <property type="entry name" value="PUTATIVE (AFU_ORTHOLOGUE AFUA_2G14390)-RELATED"/>
    <property type="match status" value="1"/>
</dbReference>
<dbReference type="Proteomes" id="UP000263642">
    <property type="component" value="Unassembled WGS sequence"/>
</dbReference>
<dbReference type="Gene3D" id="3.40.50.150">
    <property type="entry name" value="Vaccinia Virus protein VP39"/>
    <property type="match status" value="1"/>
</dbReference>
<proteinExistence type="predicted"/>
<organism evidence="3 4">
    <name type="scientific">Gimesia maris</name>
    <dbReference type="NCBI Taxonomy" id="122"/>
    <lineage>
        <taxon>Bacteria</taxon>
        <taxon>Pseudomonadati</taxon>
        <taxon>Planctomycetota</taxon>
        <taxon>Planctomycetia</taxon>
        <taxon>Planctomycetales</taxon>
        <taxon>Planctomycetaceae</taxon>
        <taxon>Gimesia</taxon>
    </lineage>
</organism>
<accession>A0A3D3RDE0</accession>
<keyword evidence="1" id="KW-0808">Transferase</keyword>
<evidence type="ECO:0000313" key="3">
    <source>
        <dbReference type="EMBL" id="HCO26112.1"/>
    </source>
</evidence>
<dbReference type="InterPro" id="IPR025714">
    <property type="entry name" value="Methyltranfer_dom"/>
</dbReference>